<dbReference type="InterPro" id="IPR006094">
    <property type="entry name" value="Oxid_FAD_bind_N"/>
</dbReference>
<dbReference type="Pfam" id="PF01565">
    <property type="entry name" value="FAD_binding_4"/>
    <property type="match status" value="1"/>
</dbReference>
<evidence type="ECO:0000313" key="8">
    <source>
        <dbReference type="EMBL" id="GAB1315502.1"/>
    </source>
</evidence>
<feature type="region of interest" description="Disordered" evidence="5">
    <location>
        <begin position="21"/>
        <end position="44"/>
    </location>
</feature>
<keyword evidence="2" id="KW-0285">Flavoprotein</keyword>
<comment type="similarity">
    <text evidence="1">Belongs to the oxygen-dependent FAD-linked oxidoreductase family.</text>
</comment>
<dbReference type="InterPro" id="IPR036318">
    <property type="entry name" value="FAD-bd_PCMH-like_sf"/>
</dbReference>
<proteinExistence type="inferred from homology"/>
<protein>
    <submittedName>
        <fullName evidence="8">FAD-binding PCMH-type domain-containing protein</fullName>
    </submittedName>
</protein>
<dbReference type="SUPFAM" id="SSF56176">
    <property type="entry name" value="FAD-binding/transporter-associated domain-like"/>
    <property type="match status" value="1"/>
</dbReference>
<dbReference type="RefSeq" id="XP_070917233.1">
    <property type="nucleotide sequence ID" value="XM_071061132.1"/>
</dbReference>
<feature type="chain" id="PRO_5046852256" evidence="6">
    <location>
        <begin position="22"/>
        <end position="527"/>
    </location>
</feature>
<evidence type="ECO:0000313" key="9">
    <source>
        <dbReference type="Proteomes" id="UP001628179"/>
    </source>
</evidence>
<keyword evidence="3" id="KW-0274">FAD</keyword>
<reference evidence="8 9" key="1">
    <citation type="submission" date="2024-09" db="EMBL/GenBank/DDBJ databases">
        <title>Itraconazole resistance in Madurella fahalii resulting from another homologue of gene encoding cytochrome P450 14-alpha sterol demethylase (CYP51).</title>
        <authorList>
            <person name="Yoshioka I."/>
            <person name="Fahal A.H."/>
            <person name="Kaneko S."/>
            <person name="Yaguchi T."/>
        </authorList>
    </citation>
    <scope>NUCLEOTIDE SEQUENCE [LARGE SCALE GENOMIC DNA]</scope>
    <source>
        <strain evidence="8 9">IFM 68171</strain>
    </source>
</reference>
<keyword evidence="6" id="KW-0732">Signal</keyword>
<evidence type="ECO:0000256" key="5">
    <source>
        <dbReference type="SAM" id="MobiDB-lite"/>
    </source>
</evidence>
<dbReference type="InterPro" id="IPR016166">
    <property type="entry name" value="FAD-bd_PCMH"/>
</dbReference>
<evidence type="ECO:0000256" key="1">
    <source>
        <dbReference type="ARBA" id="ARBA00005466"/>
    </source>
</evidence>
<comment type="caution">
    <text evidence="8">The sequence shown here is derived from an EMBL/GenBank/DDBJ whole genome shotgun (WGS) entry which is preliminary data.</text>
</comment>
<dbReference type="Gene3D" id="3.30.465.10">
    <property type="match status" value="1"/>
</dbReference>
<dbReference type="InterPro" id="IPR050416">
    <property type="entry name" value="FAD-linked_Oxidoreductase"/>
</dbReference>
<gene>
    <name evidence="8" type="ORF">MFIFM68171_05712</name>
</gene>
<dbReference type="EMBL" id="BAAFSV010000003">
    <property type="protein sequence ID" value="GAB1315502.1"/>
    <property type="molecule type" value="Genomic_DNA"/>
</dbReference>
<organism evidence="8 9">
    <name type="scientific">Madurella fahalii</name>
    <dbReference type="NCBI Taxonomy" id="1157608"/>
    <lineage>
        <taxon>Eukaryota</taxon>
        <taxon>Fungi</taxon>
        <taxon>Dikarya</taxon>
        <taxon>Ascomycota</taxon>
        <taxon>Pezizomycotina</taxon>
        <taxon>Sordariomycetes</taxon>
        <taxon>Sordariomycetidae</taxon>
        <taxon>Sordariales</taxon>
        <taxon>Sordariales incertae sedis</taxon>
        <taxon>Madurella</taxon>
    </lineage>
</organism>
<keyword evidence="4" id="KW-0560">Oxidoreductase</keyword>
<dbReference type="PANTHER" id="PTHR42973:SF53">
    <property type="entry name" value="FAD-BINDING PCMH-TYPE DOMAIN-CONTAINING PROTEIN-RELATED"/>
    <property type="match status" value="1"/>
</dbReference>
<dbReference type="InterPro" id="IPR006093">
    <property type="entry name" value="Oxy_OxRdtase_FAD_BS"/>
</dbReference>
<evidence type="ECO:0000256" key="4">
    <source>
        <dbReference type="ARBA" id="ARBA00023002"/>
    </source>
</evidence>
<dbReference type="PROSITE" id="PS51387">
    <property type="entry name" value="FAD_PCMH"/>
    <property type="match status" value="1"/>
</dbReference>
<dbReference type="PANTHER" id="PTHR42973">
    <property type="entry name" value="BINDING OXIDOREDUCTASE, PUTATIVE (AFU_ORTHOLOGUE AFUA_1G17690)-RELATED"/>
    <property type="match status" value="1"/>
</dbReference>
<evidence type="ECO:0000256" key="3">
    <source>
        <dbReference type="ARBA" id="ARBA00022827"/>
    </source>
</evidence>
<dbReference type="Proteomes" id="UP001628179">
    <property type="component" value="Unassembled WGS sequence"/>
</dbReference>
<evidence type="ECO:0000256" key="6">
    <source>
        <dbReference type="SAM" id="SignalP"/>
    </source>
</evidence>
<keyword evidence="9" id="KW-1185">Reference proteome</keyword>
<evidence type="ECO:0000259" key="7">
    <source>
        <dbReference type="PROSITE" id="PS51387"/>
    </source>
</evidence>
<name>A0ABQ0GCJ8_9PEZI</name>
<dbReference type="GeneID" id="98176455"/>
<dbReference type="PROSITE" id="PS00862">
    <property type="entry name" value="OX2_COVAL_FAD"/>
    <property type="match status" value="1"/>
</dbReference>
<feature type="signal peptide" evidence="6">
    <location>
        <begin position="1"/>
        <end position="21"/>
    </location>
</feature>
<dbReference type="InterPro" id="IPR016169">
    <property type="entry name" value="FAD-bd_PCMH_sub2"/>
</dbReference>
<accession>A0ABQ0GCJ8</accession>
<feature type="domain" description="FAD-binding PCMH-type" evidence="7">
    <location>
        <begin position="82"/>
        <end position="256"/>
    </location>
</feature>
<sequence>MLSLAITAAVLLGGRAPLATAEPPPAAQPRFVPRDAPWGSNTTSPGERACDALVAAGLSDRVLLAASPDYEAHVAYTWAMNLRLRPSCFLVPRSAAELSAGLTTLLGVEVGGWDIAVRSGGHGGIPGMSGTASGVTIDLSALNTTTYDAAANVASIGSGGRWRDVYAELGRHGVAAAGGRDGSVGVGGFLLGGGISYYSGRVGMGCDSVINYEVVLANGSIVNANASNHSDLFRALKGGGGNFGIVTRFDVRAVKGADLWYDRRLMAADRSDAVADMLVKFADQNQTWGDDHVFAFWAHDPSAPGWLTGGVHVNTRGRPYTGSAWAEVEGLPVIANATGMMSMAVASDGAMRDDSGRISLGLSNTFKNDARIVRFCTAEHEALVSAVSEAMDPSLFSSLIVLQPLPAYMGALGQAAGGNVLGMEDTVHENALILAGGLGIDPKASDAAVEAAAAAVKTMSDRIDRFVAQAGGGVAFRYMNYAMEDQNPLGSYGEANVRFMKDVAARYDPDGVFQTRVPGGFKISKTV</sequence>
<evidence type="ECO:0000256" key="2">
    <source>
        <dbReference type="ARBA" id="ARBA00022630"/>
    </source>
</evidence>